<evidence type="ECO:0000259" key="2">
    <source>
        <dbReference type="Pfam" id="PF13963"/>
    </source>
</evidence>
<dbReference type="InterPro" id="IPR004242">
    <property type="entry name" value="Transposase_21"/>
</dbReference>
<dbReference type="InterPro" id="IPR025312">
    <property type="entry name" value="DUF4216"/>
</dbReference>
<evidence type="ECO:0000313" key="3">
    <source>
        <dbReference type="EMBL" id="CAD1842476.1"/>
    </source>
</evidence>
<dbReference type="Pfam" id="PF13952">
    <property type="entry name" value="DUF4216"/>
    <property type="match status" value="1"/>
</dbReference>
<dbReference type="EMBL" id="LR862136">
    <property type="protein sequence ID" value="CAD1842476.1"/>
    <property type="molecule type" value="Genomic_DNA"/>
</dbReference>
<organism evidence="3">
    <name type="scientific">Ananas comosus var. bracteatus</name>
    <name type="common">red pineapple</name>
    <dbReference type="NCBI Taxonomy" id="296719"/>
    <lineage>
        <taxon>Eukaryota</taxon>
        <taxon>Viridiplantae</taxon>
        <taxon>Streptophyta</taxon>
        <taxon>Embryophyta</taxon>
        <taxon>Tracheophyta</taxon>
        <taxon>Spermatophyta</taxon>
        <taxon>Magnoliopsida</taxon>
        <taxon>Liliopsida</taxon>
        <taxon>Poales</taxon>
        <taxon>Bromeliaceae</taxon>
        <taxon>Bromelioideae</taxon>
        <taxon>Ananas</taxon>
    </lineage>
</organism>
<proteinExistence type="predicted"/>
<dbReference type="InterPro" id="IPR029480">
    <property type="entry name" value="Transpos_assoc"/>
</dbReference>
<dbReference type="PANTHER" id="PTHR48258">
    <property type="entry name" value="DUF4218 DOMAIN-CONTAINING PROTEIN-RELATED"/>
    <property type="match status" value="1"/>
</dbReference>
<dbReference type="Pfam" id="PF13963">
    <property type="entry name" value="Transpos_assoc"/>
    <property type="match status" value="1"/>
</dbReference>
<feature type="domain" description="Transposase-associated" evidence="2">
    <location>
        <begin position="3"/>
        <end position="75"/>
    </location>
</feature>
<sequence length="455" mass="52296">MDKSWIEKPRNSKAYMDGVVNFIRFASEKSSVRGKIICPCRKCSNCSSHTPEVVEEHLMWKGFSVGYTEWIFHGESLSASLIESSHNIFASNTPTSTNQNFNMRAALLWTINDFPAYAILSGWSTKGRIACPCCGNSTHSRWLKHRGKFCYMGHRRWLEESHPFRFKKDDFDGSVELRSAPTTPSGTDTLRQLEGINFQYGKGAKFSKKRAREEVRNVINEELVEKDNNTSQVAVFEDADDLINDPQNLDEDGVPKMAENNCPEEIIAIARGPNNVAKRYSGFLINGFRFHTKNREKLRKTQNSGVMVEAEGQDYYDKLTDIFELDYYESFKVVLFRCEWVDIRSPRGMKKDTNGFVLVNFSKLMHTGQLLKDDPFIFSSQAKQVFYIQDMKNEEWSYVFITKPRDLYDMGTTLQGEDDDDQTYTQCMPFNIIDANQLDNCASWARTDVKGENSL</sequence>
<accession>A0A6V7QI29</accession>
<feature type="domain" description="DUF4216" evidence="1">
    <location>
        <begin position="324"/>
        <end position="399"/>
    </location>
</feature>
<name>A0A6V7QI29_ANACO</name>
<evidence type="ECO:0000259" key="1">
    <source>
        <dbReference type="Pfam" id="PF13952"/>
    </source>
</evidence>
<evidence type="ECO:0008006" key="4">
    <source>
        <dbReference type="Google" id="ProtNLM"/>
    </source>
</evidence>
<dbReference type="PANTHER" id="PTHR48258:SF15">
    <property type="entry name" value="OS02G0543900 PROTEIN"/>
    <property type="match status" value="1"/>
</dbReference>
<dbReference type="AlphaFoldDB" id="A0A6V7QI29"/>
<gene>
    <name evidence="3" type="ORF">CB5_LOCUS25687</name>
</gene>
<dbReference type="Pfam" id="PF02992">
    <property type="entry name" value="Transposase_21"/>
    <property type="match status" value="1"/>
</dbReference>
<protein>
    <recommendedName>
        <fullName evidence="4">Transposase-associated domain-containing protein</fullName>
    </recommendedName>
</protein>
<reference evidence="3" key="1">
    <citation type="submission" date="2020-07" db="EMBL/GenBank/DDBJ databases">
        <authorList>
            <person name="Lin J."/>
        </authorList>
    </citation>
    <scope>NUCLEOTIDE SEQUENCE</scope>
</reference>